<dbReference type="GO" id="GO:0034220">
    <property type="term" value="P:monoatomic ion transmembrane transport"/>
    <property type="evidence" value="ECO:0007669"/>
    <property type="project" value="UniProtKB-KW"/>
</dbReference>
<comment type="catalytic activity">
    <reaction evidence="13">
        <text>iodide(out) = iodide(in)</text>
        <dbReference type="Rhea" id="RHEA:66324"/>
        <dbReference type="ChEBI" id="CHEBI:16382"/>
    </reaction>
</comment>
<evidence type="ECO:0000256" key="9">
    <source>
        <dbReference type="ARBA" id="ARBA00023065"/>
    </source>
</evidence>
<dbReference type="EMBL" id="JANPWB010000007">
    <property type="protein sequence ID" value="KAJ1172935.1"/>
    <property type="molecule type" value="Genomic_DNA"/>
</dbReference>
<evidence type="ECO:0000256" key="14">
    <source>
        <dbReference type="ARBA" id="ARBA00024158"/>
    </source>
</evidence>
<evidence type="ECO:0000259" key="18">
    <source>
        <dbReference type="Pfam" id="PF23598"/>
    </source>
</evidence>
<keyword evidence="5" id="KW-0433">Leucine-rich repeat</keyword>
<keyword evidence="20" id="KW-1185">Reference proteome</keyword>
<sequence>MSPHQLPAKVQAKPEKILDKKEGEQARALFEKVKKFRLHTEQKDILYQMYKRQAFVRVLESVVFIVYIALYVPGMKYVSHCIDEHNMTGFTNYYCVYGMWRMNSMISTMYLILLCIYTCLCFVNFYWIFHSNLKEYSFERIRKEYGIDDIPDVINDFAFLLHLIDQYDRLYSREFAVFLSDVSETKLLQINLNNYWTIERLKQSLSIGSQGKTELHLNMMPGIPSQVYELDEIEVLKLESVDTTFPASICKLKDLKELWLYNCNIKLTSQALAFLKKNLEVLKVRFSTSQELPNWLYHMGKLQSLYLYGRLQGEKININLHSFRELKQLQYLYLKVLMGTIPSPVLELAATVTTLVIHNEGNKLLSLVNLKGLTRLQRLGLIQCKLDKIPNFIFSLTDLKDIDLEDNSLKSLEELVTLQYLKKVSSLKFSKNRITNIPSHVGQITNLESLYLNNNLITVLNPAICNLKKLSYLDISFNSIHEIPHEIGQLQDLKYMFASNNDIAELPEELFTCIQLEKLVLSQNKLTMLSPQVGNLTQLVYLELTGNHIESLPIELEKCVYLSKARLQIEKEVYTTLPVYLRDHLQKRGSGTKIWYDFSISNLI</sequence>
<dbReference type="SUPFAM" id="SSF52058">
    <property type="entry name" value="L domain-like"/>
    <property type="match status" value="2"/>
</dbReference>
<evidence type="ECO:0000313" key="20">
    <source>
        <dbReference type="Proteomes" id="UP001066276"/>
    </source>
</evidence>
<keyword evidence="11" id="KW-1015">Disulfide bond</keyword>
<dbReference type="Pfam" id="PF23598">
    <property type="entry name" value="LRR_14"/>
    <property type="match status" value="1"/>
</dbReference>
<proteinExistence type="inferred from homology"/>
<keyword evidence="4" id="KW-1003">Cell membrane</keyword>
<keyword evidence="8 16" id="KW-1133">Transmembrane helix</keyword>
<evidence type="ECO:0000256" key="16">
    <source>
        <dbReference type="SAM" id="Phobius"/>
    </source>
</evidence>
<dbReference type="InterPro" id="IPR032675">
    <property type="entry name" value="LRR_dom_sf"/>
</dbReference>
<evidence type="ECO:0000259" key="17">
    <source>
        <dbReference type="Pfam" id="PF12534"/>
    </source>
</evidence>
<evidence type="ECO:0000256" key="11">
    <source>
        <dbReference type="ARBA" id="ARBA00023157"/>
    </source>
</evidence>
<evidence type="ECO:0000256" key="4">
    <source>
        <dbReference type="ARBA" id="ARBA00022475"/>
    </source>
</evidence>
<feature type="domain" description="Disease resistance R13L4/SHOC-2-like LRR" evidence="18">
    <location>
        <begin position="463"/>
        <end position="547"/>
    </location>
</feature>
<accession>A0AAV7T9R2</accession>
<keyword evidence="6 16" id="KW-0812">Transmembrane</keyword>
<dbReference type="InterPro" id="IPR021040">
    <property type="entry name" value="LRRC8_Pannexin-like"/>
</dbReference>
<evidence type="ECO:0000256" key="5">
    <source>
        <dbReference type="ARBA" id="ARBA00022614"/>
    </source>
</evidence>
<comment type="catalytic activity">
    <reaction evidence="14">
        <text>taurine(out) = taurine(in)</text>
        <dbReference type="Rhea" id="RHEA:66328"/>
        <dbReference type="ChEBI" id="CHEBI:507393"/>
    </reaction>
</comment>
<dbReference type="GO" id="GO:0005886">
    <property type="term" value="C:plasma membrane"/>
    <property type="evidence" value="ECO:0007669"/>
    <property type="project" value="UniProtKB-SubCell"/>
</dbReference>
<dbReference type="SMART" id="SM00365">
    <property type="entry name" value="LRR_SD22"/>
    <property type="match status" value="4"/>
</dbReference>
<dbReference type="InterPro" id="IPR003591">
    <property type="entry name" value="Leu-rich_rpt_typical-subtyp"/>
</dbReference>
<feature type="domain" description="LRRC8 pannexin-like TM region" evidence="17">
    <location>
        <begin position="12"/>
        <end position="122"/>
    </location>
</feature>
<evidence type="ECO:0000256" key="10">
    <source>
        <dbReference type="ARBA" id="ARBA00023136"/>
    </source>
</evidence>
<dbReference type="Gene3D" id="3.80.10.10">
    <property type="entry name" value="Ribonuclease Inhibitor"/>
    <property type="match status" value="3"/>
</dbReference>
<evidence type="ECO:0000256" key="12">
    <source>
        <dbReference type="ARBA" id="ARBA00023303"/>
    </source>
</evidence>
<keyword evidence="3" id="KW-0813">Transport</keyword>
<organism evidence="19 20">
    <name type="scientific">Pleurodeles waltl</name>
    <name type="common">Iberian ribbed newt</name>
    <dbReference type="NCBI Taxonomy" id="8319"/>
    <lineage>
        <taxon>Eukaryota</taxon>
        <taxon>Metazoa</taxon>
        <taxon>Chordata</taxon>
        <taxon>Craniata</taxon>
        <taxon>Vertebrata</taxon>
        <taxon>Euteleostomi</taxon>
        <taxon>Amphibia</taxon>
        <taxon>Batrachia</taxon>
        <taxon>Caudata</taxon>
        <taxon>Salamandroidea</taxon>
        <taxon>Salamandridae</taxon>
        <taxon>Pleurodelinae</taxon>
        <taxon>Pleurodeles</taxon>
    </lineage>
</organism>
<dbReference type="Proteomes" id="UP001066276">
    <property type="component" value="Chromosome 4_1"/>
</dbReference>
<comment type="similarity">
    <text evidence="2">Belongs to the LRRC8 family.</text>
</comment>
<feature type="transmembrane region" description="Helical" evidence="16">
    <location>
        <begin position="54"/>
        <end position="72"/>
    </location>
</feature>
<evidence type="ECO:0000256" key="13">
    <source>
        <dbReference type="ARBA" id="ARBA00024145"/>
    </source>
</evidence>
<keyword evidence="12" id="KW-0407">Ion channel</keyword>
<comment type="caution">
    <text evidence="19">The sequence shown here is derived from an EMBL/GenBank/DDBJ whole genome shotgun (WGS) entry which is preliminary data.</text>
</comment>
<keyword evidence="10 16" id="KW-0472">Membrane</keyword>
<gene>
    <name evidence="19" type="ORF">NDU88_004777</name>
</gene>
<protein>
    <submittedName>
        <fullName evidence="19">Uncharacterized protein</fullName>
    </submittedName>
</protein>
<dbReference type="PROSITE" id="PS51450">
    <property type="entry name" value="LRR"/>
    <property type="match status" value="3"/>
</dbReference>
<evidence type="ECO:0000256" key="6">
    <source>
        <dbReference type="ARBA" id="ARBA00022692"/>
    </source>
</evidence>
<dbReference type="SMART" id="SM00369">
    <property type="entry name" value="LRR_TYP"/>
    <property type="match status" value="7"/>
</dbReference>
<dbReference type="Pfam" id="PF12534">
    <property type="entry name" value="Pannexin_like"/>
    <property type="match status" value="1"/>
</dbReference>
<comment type="catalytic activity">
    <reaction evidence="15">
        <text>chloride(in) = chloride(out)</text>
        <dbReference type="Rhea" id="RHEA:29823"/>
        <dbReference type="ChEBI" id="CHEBI:17996"/>
    </reaction>
</comment>
<dbReference type="AlphaFoldDB" id="A0AAV7T9R2"/>
<evidence type="ECO:0000313" key="19">
    <source>
        <dbReference type="EMBL" id="KAJ1172935.1"/>
    </source>
</evidence>
<dbReference type="PANTHER" id="PTHR48051">
    <property type="match status" value="1"/>
</dbReference>
<evidence type="ECO:0000256" key="1">
    <source>
        <dbReference type="ARBA" id="ARBA00004651"/>
    </source>
</evidence>
<keyword evidence="7" id="KW-0677">Repeat</keyword>
<comment type="subcellular location">
    <subcellularLocation>
        <location evidence="1">Cell membrane</location>
        <topology evidence="1">Multi-pass membrane protein</topology>
    </subcellularLocation>
</comment>
<dbReference type="InterPro" id="IPR050216">
    <property type="entry name" value="LRR_domain-containing"/>
</dbReference>
<name>A0AAV7T9R2_PLEWA</name>
<dbReference type="GO" id="GO:0005737">
    <property type="term" value="C:cytoplasm"/>
    <property type="evidence" value="ECO:0007669"/>
    <property type="project" value="TreeGrafter"/>
</dbReference>
<reference evidence="19" key="1">
    <citation type="journal article" date="2022" name="bioRxiv">
        <title>Sequencing and chromosome-scale assembly of the giantPleurodeles waltlgenome.</title>
        <authorList>
            <person name="Brown T."/>
            <person name="Elewa A."/>
            <person name="Iarovenko S."/>
            <person name="Subramanian E."/>
            <person name="Araus A.J."/>
            <person name="Petzold A."/>
            <person name="Susuki M."/>
            <person name="Suzuki K.-i.T."/>
            <person name="Hayashi T."/>
            <person name="Toyoda A."/>
            <person name="Oliveira C."/>
            <person name="Osipova E."/>
            <person name="Leigh N.D."/>
            <person name="Simon A."/>
            <person name="Yun M.H."/>
        </authorList>
    </citation>
    <scope>NUCLEOTIDE SEQUENCE</scope>
    <source>
        <strain evidence="19">20211129_DDA</strain>
        <tissue evidence="19">Liver</tissue>
    </source>
</reference>
<feature type="transmembrane region" description="Helical" evidence="16">
    <location>
        <begin position="109"/>
        <end position="129"/>
    </location>
</feature>
<dbReference type="InterPro" id="IPR055414">
    <property type="entry name" value="LRR_R13L4/SHOC2-like"/>
</dbReference>
<keyword evidence="9" id="KW-0406">Ion transport</keyword>
<evidence type="ECO:0000256" key="2">
    <source>
        <dbReference type="ARBA" id="ARBA00010471"/>
    </source>
</evidence>
<evidence type="ECO:0000256" key="15">
    <source>
        <dbReference type="ARBA" id="ARBA00024167"/>
    </source>
</evidence>
<dbReference type="PANTHER" id="PTHR48051:SF58">
    <property type="entry name" value="VOLUME-REGULATED ANION CHANNEL SUBUNIT LRRC8E"/>
    <property type="match status" value="1"/>
</dbReference>
<evidence type="ECO:0000256" key="8">
    <source>
        <dbReference type="ARBA" id="ARBA00022989"/>
    </source>
</evidence>
<evidence type="ECO:0000256" key="7">
    <source>
        <dbReference type="ARBA" id="ARBA00022737"/>
    </source>
</evidence>
<dbReference type="InterPro" id="IPR001611">
    <property type="entry name" value="Leu-rich_rpt"/>
</dbReference>
<evidence type="ECO:0000256" key="3">
    <source>
        <dbReference type="ARBA" id="ARBA00022448"/>
    </source>
</evidence>